<dbReference type="Proteomes" id="UP000235005">
    <property type="component" value="Unassembled WGS sequence"/>
</dbReference>
<evidence type="ECO:0000256" key="1">
    <source>
        <dbReference type="SAM" id="MobiDB-lite"/>
    </source>
</evidence>
<protein>
    <submittedName>
        <fullName evidence="2">Uncharacterized protein</fullName>
    </submittedName>
</protein>
<feature type="region of interest" description="Disordered" evidence="1">
    <location>
        <begin position="580"/>
        <end position="599"/>
    </location>
</feature>
<reference evidence="2 3" key="1">
    <citation type="submission" date="2018-01" db="EMBL/GenBank/DDBJ databases">
        <title>The draft genome sequence of Halioglobus lutimaris HF004.</title>
        <authorList>
            <person name="Du Z.-J."/>
            <person name="Shi M.-J."/>
        </authorList>
    </citation>
    <scope>NUCLEOTIDE SEQUENCE [LARGE SCALE GENOMIC DNA]</scope>
    <source>
        <strain evidence="2 3">HF004</strain>
    </source>
</reference>
<evidence type="ECO:0000313" key="2">
    <source>
        <dbReference type="EMBL" id="PLW70924.1"/>
    </source>
</evidence>
<accession>A0A2N5X8V1</accession>
<name>A0A2N5X8V1_9GAMM</name>
<proteinExistence type="predicted"/>
<organism evidence="2 3">
    <name type="scientific">Pseudohalioglobus lutimaris</name>
    <dbReference type="NCBI Taxonomy" id="1737061"/>
    <lineage>
        <taxon>Bacteria</taxon>
        <taxon>Pseudomonadati</taxon>
        <taxon>Pseudomonadota</taxon>
        <taxon>Gammaproteobacteria</taxon>
        <taxon>Cellvibrionales</taxon>
        <taxon>Halieaceae</taxon>
        <taxon>Pseudohalioglobus</taxon>
    </lineage>
</organism>
<dbReference type="EMBL" id="PKUS01000001">
    <property type="protein sequence ID" value="PLW70924.1"/>
    <property type="molecule type" value="Genomic_DNA"/>
</dbReference>
<sequence>MPVVVNGEGFVYGQLSGEIYSDGYLFDINEDFQEVFWPIPAPGHSFSRWTRVCDRTYGSCELELTRELWEQDREIPLGARFEQGYRGPLQLVSYELYWNESLRTLSIPADSLELEGVHAQDSARLFMAPADLGAVVPATRVGDDYRFRLPDNDYSFRDYWLFISAVDSDGVIASASFDFGLADKVRAEELRAHSKKSPYAGVLADCVSANNPFAICTLEELPFLGSSTTTPSVSDVLQRTVVSHSWMGQRFAEVLQRLPRDMLKMFRGATAVVISSRVRPAFYITTSGAIYLDPQDLWLTPGERATIDWEPDYRSGFSSGLGFISADLYVDGNRPAWYYSSQYLEGENRRLSDIIWPMANLLAHELAHANDAMPPALLPLVSPRETPLDVTFRFDQESASTQLKNAYPLRSELLLDLGEILFHGAPASRLILSLTPREVGLEFESDDASALYSYSSPYEDTAMLVEEVLTRYYFGLDRVASFLEVPESADPECAEFTLRWGMRNRVATPAVRARAELVLAGILGEADVSKYLDALPETEDLERGIGLCESLVLLPSFNQPLPGKFIAPMELARHRAIQVGTHQQMRERAHRARVSHDRH</sequence>
<dbReference type="AlphaFoldDB" id="A0A2N5X8V1"/>
<keyword evidence="3" id="KW-1185">Reference proteome</keyword>
<feature type="compositionally biased region" description="Basic residues" evidence="1">
    <location>
        <begin position="588"/>
        <end position="599"/>
    </location>
</feature>
<gene>
    <name evidence="2" type="ORF">C0039_02015</name>
</gene>
<dbReference type="RefSeq" id="WP_101517097.1">
    <property type="nucleotide sequence ID" value="NZ_PKUS01000001.1"/>
</dbReference>
<comment type="caution">
    <text evidence="2">The sequence shown here is derived from an EMBL/GenBank/DDBJ whole genome shotgun (WGS) entry which is preliminary data.</text>
</comment>
<evidence type="ECO:0000313" key="3">
    <source>
        <dbReference type="Proteomes" id="UP000235005"/>
    </source>
</evidence>
<dbReference type="OrthoDB" id="5803286at2"/>